<gene>
    <name evidence="1" type="ORF">ZOSMA_25G00740</name>
</gene>
<evidence type="ECO:0000313" key="1">
    <source>
        <dbReference type="EMBL" id="KMZ67687.1"/>
    </source>
</evidence>
<organism evidence="1 2">
    <name type="scientific">Zostera marina</name>
    <name type="common">Eelgrass</name>
    <dbReference type="NCBI Taxonomy" id="29655"/>
    <lineage>
        <taxon>Eukaryota</taxon>
        <taxon>Viridiplantae</taxon>
        <taxon>Streptophyta</taxon>
        <taxon>Embryophyta</taxon>
        <taxon>Tracheophyta</taxon>
        <taxon>Spermatophyta</taxon>
        <taxon>Magnoliopsida</taxon>
        <taxon>Liliopsida</taxon>
        <taxon>Zosteraceae</taxon>
        <taxon>Zostera</taxon>
    </lineage>
</organism>
<dbReference type="AlphaFoldDB" id="A0A0K9PHJ0"/>
<dbReference type="EMBL" id="LFYR01000889">
    <property type="protein sequence ID" value="KMZ67687.1"/>
    <property type="molecule type" value="Genomic_DNA"/>
</dbReference>
<reference evidence="2" key="1">
    <citation type="journal article" date="2016" name="Nature">
        <title>The genome of the seagrass Zostera marina reveals angiosperm adaptation to the sea.</title>
        <authorList>
            <person name="Olsen J.L."/>
            <person name="Rouze P."/>
            <person name="Verhelst B."/>
            <person name="Lin Y.-C."/>
            <person name="Bayer T."/>
            <person name="Collen J."/>
            <person name="Dattolo E."/>
            <person name="De Paoli E."/>
            <person name="Dittami S."/>
            <person name="Maumus F."/>
            <person name="Michel G."/>
            <person name="Kersting A."/>
            <person name="Lauritano C."/>
            <person name="Lohaus R."/>
            <person name="Toepel M."/>
            <person name="Tonon T."/>
            <person name="Vanneste K."/>
            <person name="Amirebrahimi M."/>
            <person name="Brakel J."/>
            <person name="Bostroem C."/>
            <person name="Chovatia M."/>
            <person name="Grimwood J."/>
            <person name="Jenkins J.W."/>
            <person name="Jueterbock A."/>
            <person name="Mraz A."/>
            <person name="Stam W.T."/>
            <person name="Tice H."/>
            <person name="Bornberg-Bauer E."/>
            <person name="Green P.J."/>
            <person name="Pearson G.A."/>
            <person name="Procaccini G."/>
            <person name="Duarte C.M."/>
            <person name="Schmutz J."/>
            <person name="Reusch T.B.H."/>
            <person name="Van de Peer Y."/>
        </authorList>
    </citation>
    <scope>NUCLEOTIDE SEQUENCE [LARGE SCALE GENOMIC DNA]</scope>
    <source>
        <strain evidence="2">cv. Finnish</strain>
    </source>
</reference>
<accession>A0A0K9PHJ0</accession>
<protein>
    <submittedName>
        <fullName evidence="1">Uncharacterized protein</fullName>
    </submittedName>
</protein>
<evidence type="ECO:0000313" key="2">
    <source>
        <dbReference type="Proteomes" id="UP000036987"/>
    </source>
</evidence>
<keyword evidence="2" id="KW-1185">Reference proteome</keyword>
<sequence>MDGNCGKFVEIEEEVTNVVNSSFEVKKDAEEVQHEVDGDNSSVEMPPVITIADFDTPVQNIDAQTETEDVPMESVEENNIVIRSSSVDVDNNNISSGPASRTRSAVLGKNSRYLPNFFARRRPSKSRFIGKKVIKAVNDNFLPGEVVGYSFGRYNVKFNDGVFEEYSLKKLKEEIEE</sequence>
<proteinExistence type="predicted"/>
<name>A0A0K9PHJ0_ZOSMR</name>
<dbReference type="Proteomes" id="UP000036987">
    <property type="component" value="Unassembled WGS sequence"/>
</dbReference>
<comment type="caution">
    <text evidence="1">The sequence shown here is derived from an EMBL/GenBank/DDBJ whole genome shotgun (WGS) entry which is preliminary data.</text>
</comment>